<name>I5B6H3_9BACT</name>
<dbReference type="EMBL" id="CM001488">
    <property type="protein sequence ID" value="EIM65086.1"/>
    <property type="molecule type" value="Genomic_DNA"/>
</dbReference>
<dbReference type="AlphaFoldDB" id="I5B6H3"/>
<evidence type="ECO:0000313" key="1">
    <source>
        <dbReference type="EMBL" id="EIM65086.1"/>
    </source>
</evidence>
<dbReference type="NCBIfam" id="TIGR03831">
    <property type="entry name" value="YgiT_finger"/>
    <property type="match status" value="1"/>
</dbReference>
<keyword evidence="2" id="KW-1185">Reference proteome</keyword>
<dbReference type="Proteomes" id="UP000005778">
    <property type="component" value="Chromosome"/>
</dbReference>
<dbReference type="InterPro" id="IPR022453">
    <property type="entry name" value="Znf_MqsA-type"/>
</dbReference>
<dbReference type="RefSeq" id="WP_004074917.1">
    <property type="nucleotide sequence ID" value="NZ_CM001488.1"/>
</dbReference>
<gene>
    <name evidence="1" type="ORF">DespoDRAFT_03309</name>
</gene>
<dbReference type="Gene3D" id="3.10.20.860">
    <property type="match status" value="1"/>
</dbReference>
<proteinExistence type="predicted"/>
<protein>
    <submittedName>
        <fullName evidence="1">YgiT-type zinc finger domain protein</fullName>
    </submittedName>
</protein>
<sequence length="70" mass="8030">MKCMHCQGTMVKGVAPFHIDKKGYHLTLDEVPAWICQQCGEFYFDEPQVDSIQEIIRKLEDGTERLSDVA</sequence>
<reference evidence="1 2" key="2">
    <citation type="submission" date="2012-02" db="EMBL/GenBank/DDBJ databases">
        <title>Improved High-Quality Draft sequence of Desulfobacter postgatei 2ac9.</title>
        <authorList>
            <consortium name="US DOE Joint Genome Institute"/>
            <person name="Lucas S."/>
            <person name="Han J."/>
            <person name="Lapidus A."/>
            <person name="Cheng J.-F."/>
            <person name="Goodwin L."/>
            <person name="Pitluck S."/>
            <person name="Peters L."/>
            <person name="Ovchinnikova G."/>
            <person name="Held B."/>
            <person name="Detter J.C."/>
            <person name="Han C."/>
            <person name="Tapia R."/>
            <person name="Land M."/>
            <person name="Hauser L."/>
            <person name="Kyrpides N."/>
            <person name="Ivanova N."/>
            <person name="Pagani I."/>
            <person name="Orellana R."/>
            <person name="Lovley D."/>
            <person name="Woyke T."/>
        </authorList>
    </citation>
    <scope>NUCLEOTIDE SEQUENCE [LARGE SCALE GENOMIC DNA]</scope>
    <source>
        <strain evidence="1 2">2ac9</strain>
    </source>
</reference>
<accession>I5B6H3</accession>
<reference evidence="1 2" key="1">
    <citation type="submission" date="2011-09" db="EMBL/GenBank/DDBJ databases">
        <authorList>
            <consortium name="US DOE Joint Genome Institute (JGI-PGF)"/>
            <person name="Lucas S."/>
            <person name="Han J."/>
            <person name="Lapidus A."/>
            <person name="Cheng J.-F."/>
            <person name="Goodwin L."/>
            <person name="Pitluck S."/>
            <person name="Peters L."/>
            <person name="Land M.L."/>
            <person name="Hauser L."/>
            <person name="Orellana R."/>
            <person name="Lovley D."/>
            <person name="Woyke T.J."/>
        </authorList>
    </citation>
    <scope>NUCLEOTIDE SEQUENCE [LARGE SCALE GENOMIC DNA]</scope>
    <source>
        <strain evidence="1 2">2ac9</strain>
    </source>
</reference>
<evidence type="ECO:0000313" key="2">
    <source>
        <dbReference type="Proteomes" id="UP000005778"/>
    </source>
</evidence>
<organism evidence="1 2">
    <name type="scientific">Desulfobacter postgatei 2ac9</name>
    <dbReference type="NCBI Taxonomy" id="879212"/>
    <lineage>
        <taxon>Bacteria</taxon>
        <taxon>Pseudomonadati</taxon>
        <taxon>Thermodesulfobacteriota</taxon>
        <taxon>Desulfobacteria</taxon>
        <taxon>Desulfobacterales</taxon>
        <taxon>Desulfobacteraceae</taxon>
        <taxon>Desulfobacter</taxon>
    </lineage>
</organism>
<dbReference type="eggNOG" id="ENOG50333N7">
    <property type="taxonomic scope" value="Bacteria"/>
</dbReference>
<dbReference type="HOGENOM" id="CLU_174612_4_0_7"/>
<dbReference type="OrthoDB" id="9812340at2"/>